<keyword evidence="5" id="KW-1185">Reference proteome</keyword>
<dbReference type="STRING" id="142842.SAMN02745118_02655"/>
<protein>
    <submittedName>
        <fullName evidence="4">Benzoyl-CoA reductase/2-hydroxyglutaryl-CoA dehydratase subunit, BcrC/BadD/HgdB</fullName>
    </submittedName>
</protein>
<evidence type="ECO:0000313" key="4">
    <source>
        <dbReference type="EMBL" id="SKA06017.1"/>
    </source>
</evidence>
<comment type="similarity">
    <text evidence="2">Belongs to the FldB/FldC dehydratase alpha/beta subunit family.</text>
</comment>
<dbReference type="PANTHER" id="PTHR30548">
    <property type="entry name" value="2-HYDROXYGLUTARYL-COA DEHYDRATASE, D-COMPONENT-RELATED"/>
    <property type="match status" value="1"/>
</dbReference>
<dbReference type="Pfam" id="PF06050">
    <property type="entry name" value="HGD-D"/>
    <property type="match status" value="1"/>
</dbReference>
<keyword evidence="3" id="KW-0479">Metal-binding</keyword>
<evidence type="ECO:0000256" key="3">
    <source>
        <dbReference type="ARBA" id="ARBA00023014"/>
    </source>
</evidence>
<dbReference type="GO" id="GO:0016836">
    <property type="term" value="F:hydro-lyase activity"/>
    <property type="evidence" value="ECO:0007669"/>
    <property type="project" value="UniProtKB-ARBA"/>
</dbReference>
<evidence type="ECO:0000256" key="2">
    <source>
        <dbReference type="ARBA" id="ARBA00005806"/>
    </source>
</evidence>
<keyword evidence="3" id="KW-0408">Iron</keyword>
<dbReference type="OrthoDB" id="9810278at2"/>
<dbReference type="Gene3D" id="3.40.50.11890">
    <property type="match status" value="1"/>
</dbReference>
<dbReference type="Proteomes" id="UP000190625">
    <property type="component" value="Unassembled WGS sequence"/>
</dbReference>
<reference evidence="5" key="1">
    <citation type="submission" date="2017-02" db="EMBL/GenBank/DDBJ databases">
        <authorList>
            <person name="Varghese N."/>
            <person name="Submissions S."/>
        </authorList>
    </citation>
    <scope>NUCLEOTIDE SEQUENCE [LARGE SCALE GENOMIC DNA]</scope>
    <source>
        <strain evidence="5">ATCC BAA-73</strain>
    </source>
</reference>
<proteinExistence type="inferred from homology"/>
<sequence length="327" mass="38226">MNEKVGLTTTIPVEIIYAAGDIPVDLNNIFITSNESQRLVEEAEYAGYPRNICGWIKGLYSTVLETNDLNKIIAVTQGDCTNTHALMETLEMQGVKTVPFGYSYNQDRELLELQIKKLIEHFKVSEKEVLETKGRLDEVRDKVHKIDYLTWAENKVTGFENHLFLVNCSDFKGDIDEYEKEVMEFLQKVEEREPFTEEIRLGYIGVPPIIDDLYDYIETQNARVVFNEIQRQFSMPYQTDNLVEQYLKYTYPYNVFARLEDIKTEIEKRDLDGIIHYTQSFCFRQIDDLVFRERLDIPLLTLEGDKPGDLDARSKMRLDSFIEMLKS</sequence>
<dbReference type="Gene3D" id="3.40.50.11900">
    <property type="match status" value="1"/>
</dbReference>
<name>A0A1T4QQX7_9FIRM</name>
<dbReference type="PANTHER" id="PTHR30548:SF3">
    <property type="entry name" value="2-HYDROXYACYL-COA DEHYDRATASE"/>
    <property type="match status" value="1"/>
</dbReference>
<keyword evidence="3" id="KW-0411">Iron-sulfur</keyword>
<comment type="cofactor">
    <cofactor evidence="1">
        <name>[4Fe-4S] cluster</name>
        <dbReference type="ChEBI" id="CHEBI:49883"/>
    </cofactor>
</comment>
<dbReference type="InterPro" id="IPR010327">
    <property type="entry name" value="FldB/FldC_alpha/beta"/>
</dbReference>
<evidence type="ECO:0000313" key="5">
    <source>
        <dbReference type="Proteomes" id="UP000190625"/>
    </source>
</evidence>
<accession>A0A1T4QQX7</accession>
<gene>
    <name evidence="4" type="ORF">SAMN02745118_02655</name>
</gene>
<dbReference type="AlphaFoldDB" id="A0A1T4QQX7"/>
<evidence type="ECO:0000256" key="1">
    <source>
        <dbReference type="ARBA" id="ARBA00001966"/>
    </source>
</evidence>
<dbReference type="GO" id="GO:0051536">
    <property type="term" value="F:iron-sulfur cluster binding"/>
    <property type="evidence" value="ECO:0007669"/>
    <property type="project" value="UniProtKB-KW"/>
</dbReference>
<organism evidence="4 5">
    <name type="scientific">Selenihalanaerobacter shriftii</name>
    <dbReference type="NCBI Taxonomy" id="142842"/>
    <lineage>
        <taxon>Bacteria</taxon>
        <taxon>Bacillati</taxon>
        <taxon>Bacillota</taxon>
        <taxon>Clostridia</taxon>
        <taxon>Halanaerobiales</taxon>
        <taxon>Halobacteroidaceae</taxon>
        <taxon>Selenihalanaerobacter</taxon>
    </lineage>
</organism>
<dbReference type="EMBL" id="FUWM01000031">
    <property type="protein sequence ID" value="SKA06017.1"/>
    <property type="molecule type" value="Genomic_DNA"/>
</dbReference>
<dbReference type="RefSeq" id="WP_078811049.1">
    <property type="nucleotide sequence ID" value="NZ_FUWM01000031.1"/>
</dbReference>